<dbReference type="PANTHER" id="PTHR10751">
    <property type="entry name" value="GUANYLATE BINDING PROTEIN"/>
    <property type="match status" value="1"/>
</dbReference>
<dbReference type="InterPro" id="IPR027417">
    <property type="entry name" value="P-loop_NTPase"/>
</dbReference>
<feature type="domain" description="Guanylate-binding protein N-terminal" evidence="1">
    <location>
        <begin position="114"/>
        <end position="237"/>
    </location>
</feature>
<evidence type="ECO:0000313" key="2">
    <source>
        <dbReference type="EMBL" id="CAD7641377.1"/>
    </source>
</evidence>
<dbReference type="Proteomes" id="UP000728032">
    <property type="component" value="Unassembled WGS sequence"/>
</dbReference>
<keyword evidence="3" id="KW-1185">Reference proteome</keyword>
<dbReference type="OrthoDB" id="6513737at2759"/>
<dbReference type="EMBL" id="CAJPVJ010000833">
    <property type="protein sequence ID" value="CAG2163494.1"/>
    <property type="molecule type" value="Genomic_DNA"/>
</dbReference>
<proteinExistence type="predicted"/>
<dbReference type="AlphaFoldDB" id="A0A7R9LJ39"/>
<dbReference type="InterPro" id="IPR015894">
    <property type="entry name" value="Guanylate-bd_N"/>
</dbReference>
<accession>A0A7R9LJ39</accession>
<gene>
    <name evidence="2" type="ORF">ONB1V03_LOCUS3068</name>
</gene>
<dbReference type="EMBL" id="OC915658">
    <property type="protein sequence ID" value="CAD7641377.1"/>
    <property type="molecule type" value="Genomic_DNA"/>
</dbReference>
<dbReference type="SUPFAM" id="SSF52540">
    <property type="entry name" value="P-loop containing nucleoside triphosphate hydrolases"/>
    <property type="match status" value="1"/>
</dbReference>
<reference evidence="2" key="1">
    <citation type="submission" date="2020-11" db="EMBL/GenBank/DDBJ databases">
        <authorList>
            <person name="Tran Van P."/>
        </authorList>
    </citation>
    <scope>NUCLEOTIDE SEQUENCE</scope>
</reference>
<evidence type="ECO:0000259" key="1">
    <source>
        <dbReference type="Pfam" id="PF02263"/>
    </source>
</evidence>
<dbReference type="GO" id="GO:0003924">
    <property type="term" value="F:GTPase activity"/>
    <property type="evidence" value="ECO:0007669"/>
    <property type="project" value="InterPro"/>
</dbReference>
<dbReference type="GO" id="GO:0005525">
    <property type="term" value="F:GTP binding"/>
    <property type="evidence" value="ECO:0007669"/>
    <property type="project" value="InterPro"/>
</dbReference>
<organism evidence="2">
    <name type="scientific">Oppiella nova</name>
    <dbReference type="NCBI Taxonomy" id="334625"/>
    <lineage>
        <taxon>Eukaryota</taxon>
        <taxon>Metazoa</taxon>
        <taxon>Ecdysozoa</taxon>
        <taxon>Arthropoda</taxon>
        <taxon>Chelicerata</taxon>
        <taxon>Arachnida</taxon>
        <taxon>Acari</taxon>
        <taxon>Acariformes</taxon>
        <taxon>Sarcoptiformes</taxon>
        <taxon>Oribatida</taxon>
        <taxon>Brachypylina</taxon>
        <taxon>Oppioidea</taxon>
        <taxon>Oppiidae</taxon>
        <taxon>Oppiella</taxon>
    </lineage>
</organism>
<evidence type="ECO:0000313" key="3">
    <source>
        <dbReference type="Proteomes" id="UP000728032"/>
    </source>
</evidence>
<sequence length="237" mass="27075">MSNNDYDHAKRKKAILDEFEKEITYNLVCHGTPTGDSELELAHLRDIKERLENEKITEPGNCYTRDFLIMNDKYDKYVKELDKYGNLDKEVDLDRQRTELYSNIQKHREQELALINVVGKSRQGFEWNTGLKLVTNGIWFSQPFIVSKTNGQELAIILVDTQGLYDENYTQRDSSTIVGLSLLMTSALVFNVFNSLQEDDLGIMHSILEFGLEVVRSGQGDGASATAQLDKPFQNLI</sequence>
<dbReference type="Pfam" id="PF02263">
    <property type="entry name" value="GBP"/>
    <property type="match status" value="1"/>
</dbReference>
<protein>
    <recommendedName>
        <fullName evidence="1">Guanylate-binding protein N-terminal domain-containing protein</fullName>
    </recommendedName>
</protein>
<dbReference type="Gene3D" id="3.40.50.300">
    <property type="entry name" value="P-loop containing nucleotide triphosphate hydrolases"/>
    <property type="match status" value="1"/>
</dbReference>
<name>A0A7R9LJ39_9ACAR</name>